<dbReference type="InterPro" id="IPR016193">
    <property type="entry name" value="Cytidine_deaminase-like"/>
</dbReference>
<evidence type="ECO:0000256" key="16">
    <source>
        <dbReference type="PIRSR" id="PIRSR006769-2"/>
    </source>
</evidence>
<dbReference type="UniPathway" id="UPA00275">
    <property type="reaction ID" value="UER00401"/>
</dbReference>
<evidence type="ECO:0000256" key="10">
    <source>
        <dbReference type="ARBA" id="ARBA00023002"/>
    </source>
</evidence>
<reference evidence="20" key="1">
    <citation type="submission" date="2019-10" db="EMBL/GenBank/DDBJ databases">
        <title>Complete genome sequence of Corynebacterium urogenitalis DSM 108747, isolated from the genital tract of a cow.</title>
        <authorList>
            <person name="Ruckert C."/>
            <person name="Ballas P."/>
            <person name="Wagener K."/>
            <person name="Drillich M."/>
            <person name="Kaempfer P."/>
            <person name="Busse H.-J."/>
            <person name="Ehling-Schulz M."/>
        </authorList>
    </citation>
    <scope>NUCLEOTIDE SEQUENCE [LARGE SCALE GENOMIC DNA]</scope>
    <source>
        <strain evidence="20">LMM 1652</strain>
    </source>
</reference>
<protein>
    <recommendedName>
        <fullName evidence="14">Riboflavin biosynthesis protein RibD</fullName>
    </recommendedName>
    <domain>
        <recommendedName>
            <fullName evidence="14">Diaminohydroxyphosphoribosylaminopyrimidine deaminase</fullName>
            <shortName evidence="14">DRAP deaminase</shortName>
            <ecNumber evidence="14">3.5.4.26</ecNumber>
        </recommendedName>
        <alternativeName>
            <fullName evidence="14">Riboflavin-specific deaminase</fullName>
        </alternativeName>
    </domain>
    <domain>
        <recommendedName>
            <fullName evidence="14">5-amino-6-(5-phosphoribosylamino)uracil reductase</fullName>
            <ecNumber evidence="14">1.1.1.193</ecNumber>
        </recommendedName>
        <alternativeName>
            <fullName evidence="14">HTP reductase</fullName>
        </alternativeName>
    </domain>
</protein>
<dbReference type="PANTHER" id="PTHR38011:SF7">
    <property type="entry name" value="2,5-DIAMINO-6-RIBOSYLAMINO-4(3H)-PYRIMIDINONE 5'-PHOSPHATE REDUCTASE"/>
    <property type="match status" value="1"/>
</dbReference>
<comment type="similarity">
    <text evidence="5 14">In the C-terminal section; belongs to the HTP reductase family.</text>
</comment>
<feature type="binding site" evidence="17">
    <location>
        <position position="53"/>
    </location>
    <ligand>
        <name>Zn(2+)</name>
        <dbReference type="ChEBI" id="CHEBI:29105"/>
        <note>catalytic</note>
    </ligand>
</feature>
<keyword evidence="9 14" id="KW-0521">NADP</keyword>
<dbReference type="SUPFAM" id="SSF53597">
    <property type="entry name" value="Dihydrofolate reductase-like"/>
    <property type="match status" value="1"/>
</dbReference>
<dbReference type="PANTHER" id="PTHR38011">
    <property type="entry name" value="DIHYDROFOLATE REDUCTASE FAMILY PROTEIN (AFU_ORTHOLOGUE AFUA_8G06820)"/>
    <property type="match status" value="1"/>
</dbReference>
<keyword evidence="6 14" id="KW-0686">Riboflavin biosynthesis</keyword>
<dbReference type="OrthoDB" id="9800865at2"/>
<gene>
    <name evidence="19" type="primary">ribD</name>
    <name evidence="19" type="ORF">CUROG_05135</name>
</gene>
<proteinExistence type="inferred from homology"/>
<keyword evidence="20" id="KW-1185">Reference proteome</keyword>
<comment type="similarity">
    <text evidence="4 14">In the N-terminal section; belongs to the cytidine and deoxycytidylate deaminase family.</text>
</comment>
<dbReference type="GO" id="GO:0008703">
    <property type="term" value="F:5-amino-6-(5-phosphoribosylamino)uracil reductase activity"/>
    <property type="evidence" value="ECO:0007669"/>
    <property type="project" value="UniProtKB-EC"/>
</dbReference>
<dbReference type="EMBL" id="CP045032">
    <property type="protein sequence ID" value="QFQ02398.1"/>
    <property type="molecule type" value="Genomic_DNA"/>
</dbReference>
<feature type="binding site" evidence="16">
    <location>
        <position position="169"/>
    </location>
    <ligand>
        <name>NADP(+)</name>
        <dbReference type="ChEBI" id="CHEBI:58349"/>
    </ligand>
</feature>
<dbReference type="InterPro" id="IPR002125">
    <property type="entry name" value="CMP_dCMP_dom"/>
</dbReference>
<dbReference type="GO" id="GO:0009231">
    <property type="term" value="P:riboflavin biosynthetic process"/>
    <property type="evidence" value="ECO:0007669"/>
    <property type="project" value="UniProtKB-UniPathway"/>
</dbReference>
<keyword evidence="14" id="KW-0378">Hydrolase</keyword>
<dbReference type="PROSITE" id="PS51747">
    <property type="entry name" value="CYT_DCMP_DEAMINASES_2"/>
    <property type="match status" value="1"/>
</dbReference>
<evidence type="ECO:0000256" key="3">
    <source>
        <dbReference type="ARBA" id="ARBA00004910"/>
    </source>
</evidence>
<dbReference type="KEGG" id="cuo:CUROG_05135"/>
<dbReference type="GO" id="GO:0008270">
    <property type="term" value="F:zinc ion binding"/>
    <property type="evidence" value="ECO:0007669"/>
    <property type="project" value="InterPro"/>
</dbReference>
<evidence type="ECO:0000259" key="18">
    <source>
        <dbReference type="PROSITE" id="PS51747"/>
    </source>
</evidence>
<evidence type="ECO:0000313" key="20">
    <source>
        <dbReference type="Proteomes" id="UP000326711"/>
    </source>
</evidence>
<keyword evidence="8 14" id="KW-0862">Zinc</keyword>
<feature type="binding site" evidence="16">
    <location>
        <position position="185"/>
    </location>
    <ligand>
        <name>NADP(+)</name>
        <dbReference type="ChEBI" id="CHEBI:58349"/>
    </ligand>
</feature>
<evidence type="ECO:0000256" key="6">
    <source>
        <dbReference type="ARBA" id="ARBA00022619"/>
    </source>
</evidence>
<comment type="pathway">
    <text evidence="2 14">Cofactor biosynthesis; riboflavin biosynthesis; 5-amino-6-(D-ribitylamino)uracil from GTP: step 2/4.</text>
</comment>
<dbReference type="InterPro" id="IPR050765">
    <property type="entry name" value="Riboflavin_Biosynth_HTPR"/>
</dbReference>
<dbReference type="AlphaFoldDB" id="A0A5J6Z5Q1"/>
<evidence type="ECO:0000256" key="1">
    <source>
        <dbReference type="ARBA" id="ARBA00002151"/>
    </source>
</evidence>
<dbReference type="Pfam" id="PF01872">
    <property type="entry name" value="RibD_C"/>
    <property type="match status" value="1"/>
</dbReference>
<comment type="function">
    <text evidence="1 14">Converts 2,5-diamino-6-(ribosylamino)-4(3h)-pyrimidinone 5'-phosphate into 5-amino-6-(ribosylamino)-2,4(1h,3h)-pyrimidinedione 5'-phosphate.</text>
</comment>
<evidence type="ECO:0000256" key="8">
    <source>
        <dbReference type="ARBA" id="ARBA00022833"/>
    </source>
</evidence>
<feature type="binding site" evidence="17">
    <location>
        <position position="81"/>
    </location>
    <ligand>
        <name>Zn(2+)</name>
        <dbReference type="ChEBI" id="CHEBI:29105"/>
        <note>catalytic</note>
    </ligand>
</feature>
<dbReference type="InterPro" id="IPR002734">
    <property type="entry name" value="RibDG_C"/>
</dbReference>
<feature type="binding site" evidence="16">
    <location>
        <position position="211"/>
    </location>
    <ligand>
        <name>NADP(+)</name>
        <dbReference type="ChEBI" id="CHEBI:58349"/>
    </ligand>
</feature>
<dbReference type="SUPFAM" id="SSF53927">
    <property type="entry name" value="Cytidine deaminase-like"/>
    <property type="match status" value="1"/>
</dbReference>
<sequence length="350" mass="37696">MQNQLSLFSEADRLGCCVTGTTSPNPPVGCVIYDATGERILGRGATQPAGGAHAEVMALRDADKRGEDVRGARAVVTLEPCNHSGRTGPCSHALLNAGIGRVDYLFADPNPLAVGGADFLRAQGVTVHGPYLDSPVASNSNKEWTPQWAVEPWLISTLRGRPHVTLKLASTIDGFVAATDKTSQWITGEQARQFVHEDRRTRDAIIVGTGTVLDDNPRLTARNSAGEPYDSQPLRVVMGCRDIPQNAAIYDSPGDVLHVKTRSATELLAALKQRGLVDVLVEGGPYIIGAFLREGAYDALQLYQAPALLLAGRRGVSIEEELSTTMSDIERLTPRSIRTYGSDVLWTLTR</sequence>
<feature type="binding site" evidence="16">
    <location>
        <position position="183"/>
    </location>
    <ligand>
        <name>substrate</name>
    </ligand>
</feature>
<feature type="binding site" evidence="16">
    <location>
        <position position="282"/>
    </location>
    <ligand>
        <name>substrate</name>
    </ligand>
</feature>
<keyword evidence="7 14" id="KW-0479">Metal-binding</keyword>
<organism evidence="19 20">
    <name type="scientific">Corynebacterium urogenitale</name>
    <dbReference type="NCBI Taxonomy" id="2487892"/>
    <lineage>
        <taxon>Bacteria</taxon>
        <taxon>Bacillati</taxon>
        <taxon>Actinomycetota</taxon>
        <taxon>Actinomycetes</taxon>
        <taxon>Mycobacteriales</taxon>
        <taxon>Corynebacteriaceae</taxon>
        <taxon>Corynebacterium</taxon>
    </lineage>
</organism>
<feature type="binding site" evidence="16">
    <location>
        <position position="215"/>
    </location>
    <ligand>
        <name>NADP(+)</name>
        <dbReference type="ChEBI" id="CHEBI:58349"/>
    </ligand>
</feature>
<evidence type="ECO:0000256" key="14">
    <source>
        <dbReference type="PIRNR" id="PIRNR006769"/>
    </source>
</evidence>
<comment type="cofactor">
    <cofactor evidence="14 17">
        <name>Zn(2+)</name>
        <dbReference type="ChEBI" id="CHEBI:29105"/>
    </cofactor>
    <text evidence="14 17">Binds 1 zinc ion.</text>
</comment>
<evidence type="ECO:0000256" key="2">
    <source>
        <dbReference type="ARBA" id="ARBA00004882"/>
    </source>
</evidence>
<keyword evidence="11" id="KW-0511">Multifunctional enzyme</keyword>
<feature type="binding site" evidence="16">
    <location>
        <begin position="284"/>
        <end position="290"/>
    </location>
    <ligand>
        <name>NADP(+)</name>
        <dbReference type="ChEBI" id="CHEBI:58349"/>
    </ligand>
</feature>
<keyword evidence="10 14" id="KW-0560">Oxidoreductase</keyword>
<evidence type="ECO:0000256" key="7">
    <source>
        <dbReference type="ARBA" id="ARBA00022723"/>
    </source>
</evidence>
<evidence type="ECO:0000256" key="4">
    <source>
        <dbReference type="ARBA" id="ARBA00005259"/>
    </source>
</evidence>
<dbReference type="Gene3D" id="3.40.430.10">
    <property type="entry name" value="Dihydrofolate Reductase, subunit A"/>
    <property type="match status" value="2"/>
</dbReference>
<evidence type="ECO:0000256" key="12">
    <source>
        <dbReference type="ARBA" id="ARBA00049861"/>
    </source>
</evidence>
<evidence type="ECO:0000313" key="19">
    <source>
        <dbReference type="EMBL" id="QFQ02398.1"/>
    </source>
</evidence>
<feature type="binding site" evidence="16">
    <location>
        <position position="222"/>
    </location>
    <ligand>
        <name>substrate</name>
    </ligand>
</feature>
<feature type="binding site" evidence="16">
    <location>
        <position position="219"/>
    </location>
    <ligand>
        <name>substrate</name>
    </ligand>
</feature>
<comment type="catalytic activity">
    <reaction evidence="13 14">
        <text>2,5-diamino-6-hydroxy-4-(5-phosphoribosylamino)-pyrimidine + H2O + H(+) = 5-amino-6-(5-phospho-D-ribosylamino)uracil + NH4(+)</text>
        <dbReference type="Rhea" id="RHEA:21868"/>
        <dbReference type="ChEBI" id="CHEBI:15377"/>
        <dbReference type="ChEBI" id="CHEBI:15378"/>
        <dbReference type="ChEBI" id="CHEBI:28938"/>
        <dbReference type="ChEBI" id="CHEBI:58453"/>
        <dbReference type="ChEBI" id="CHEBI:58614"/>
        <dbReference type="EC" id="3.5.4.26"/>
    </reaction>
</comment>
<evidence type="ECO:0000256" key="5">
    <source>
        <dbReference type="ARBA" id="ARBA00007417"/>
    </source>
</evidence>
<evidence type="ECO:0000256" key="9">
    <source>
        <dbReference type="ARBA" id="ARBA00022857"/>
    </source>
</evidence>
<evidence type="ECO:0000256" key="17">
    <source>
        <dbReference type="PIRSR" id="PIRSR006769-3"/>
    </source>
</evidence>
<dbReference type="PROSITE" id="PS00903">
    <property type="entry name" value="CYT_DCMP_DEAMINASES_1"/>
    <property type="match status" value="1"/>
</dbReference>
<comment type="catalytic activity">
    <reaction evidence="12 14">
        <text>5-amino-6-(5-phospho-D-ribitylamino)uracil + NADP(+) = 5-amino-6-(5-phospho-D-ribosylamino)uracil + NADPH + H(+)</text>
        <dbReference type="Rhea" id="RHEA:17845"/>
        <dbReference type="ChEBI" id="CHEBI:15378"/>
        <dbReference type="ChEBI" id="CHEBI:57783"/>
        <dbReference type="ChEBI" id="CHEBI:58349"/>
        <dbReference type="ChEBI" id="CHEBI:58421"/>
        <dbReference type="ChEBI" id="CHEBI:58453"/>
        <dbReference type="EC" id="1.1.1.193"/>
    </reaction>
</comment>
<feature type="binding site" evidence="16">
    <location>
        <position position="199"/>
    </location>
    <ligand>
        <name>NADP(+)</name>
        <dbReference type="ChEBI" id="CHEBI:58349"/>
    </ligand>
</feature>
<comment type="pathway">
    <text evidence="3 14">Cofactor biosynthesis; riboflavin biosynthesis; 5-amino-6-(D-ribitylamino)uracil from GTP: step 3/4.</text>
</comment>
<dbReference type="Proteomes" id="UP000326711">
    <property type="component" value="Chromosome"/>
</dbReference>
<dbReference type="NCBIfam" id="TIGR00326">
    <property type="entry name" value="eubact_ribD"/>
    <property type="match status" value="1"/>
</dbReference>
<dbReference type="EC" id="1.1.1.193" evidence="14"/>
<evidence type="ECO:0000256" key="13">
    <source>
        <dbReference type="ARBA" id="ARBA00049886"/>
    </source>
</evidence>
<dbReference type="InterPro" id="IPR004794">
    <property type="entry name" value="Eubact_RibD"/>
</dbReference>
<accession>A0A5J6Z5Q1</accession>
<feature type="binding site" evidence="17">
    <location>
        <position position="90"/>
    </location>
    <ligand>
        <name>Zn(2+)</name>
        <dbReference type="ChEBI" id="CHEBI:29105"/>
        <note>catalytic</note>
    </ligand>
</feature>
<dbReference type="EC" id="3.5.4.26" evidence="14"/>
<dbReference type="InterPro" id="IPR024072">
    <property type="entry name" value="DHFR-like_dom_sf"/>
</dbReference>
<evidence type="ECO:0000256" key="15">
    <source>
        <dbReference type="PIRSR" id="PIRSR006769-1"/>
    </source>
</evidence>
<dbReference type="PIRSF" id="PIRSF006769">
    <property type="entry name" value="RibD"/>
    <property type="match status" value="1"/>
</dbReference>
<dbReference type="InterPro" id="IPR016192">
    <property type="entry name" value="APOBEC/CMP_deaminase_Zn-bd"/>
</dbReference>
<evidence type="ECO:0000256" key="11">
    <source>
        <dbReference type="ARBA" id="ARBA00023268"/>
    </source>
</evidence>
<feature type="domain" description="CMP/dCMP-type deaminase" evidence="18">
    <location>
        <begin position="2"/>
        <end position="128"/>
    </location>
</feature>
<dbReference type="CDD" id="cd01284">
    <property type="entry name" value="Riboflavin_deaminase-reductase"/>
    <property type="match status" value="1"/>
</dbReference>
<name>A0A5J6Z5Q1_9CORY</name>
<dbReference type="Gene3D" id="3.40.140.10">
    <property type="entry name" value="Cytidine Deaminase, domain 2"/>
    <property type="match status" value="1"/>
</dbReference>
<dbReference type="Pfam" id="PF00383">
    <property type="entry name" value="dCMP_cyt_deam_1"/>
    <property type="match status" value="1"/>
</dbReference>
<feature type="active site" description="Proton donor" evidence="15">
    <location>
        <position position="55"/>
    </location>
</feature>
<dbReference type="GO" id="GO:0008835">
    <property type="term" value="F:diaminohydroxyphosphoribosylaminopyrimidine deaminase activity"/>
    <property type="evidence" value="ECO:0007669"/>
    <property type="project" value="UniProtKB-EC"/>
</dbReference>
<dbReference type="RefSeq" id="WP_151902765.1">
    <property type="nucleotide sequence ID" value="NZ_CP045032.1"/>
</dbReference>